<dbReference type="GO" id="GO:0005637">
    <property type="term" value="C:nuclear inner membrane"/>
    <property type="evidence" value="ECO:0007669"/>
    <property type="project" value="TreeGrafter"/>
</dbReference>
<comment type="similarity">
    <text evidence="2">Belongs to the dpy-19 family.</text>
</comment>
<reference evidence="11" key="1">
    <citation type="submission" date="2020-01" db="EMBL/GenBank/DDBJ databases">
        <title>Draft genome sequence of the Termite Coptotermes fromosanus.</title>
        <authorList>
            <person name="Itakura S."/>
            <person name="Yosikawa Y."/>
            <person name="Umezawa K."/>
        </authorList>
    </citation>
    <scope>NUCLEOTIDE SEQUENCE [LARGE SCALE GENOMIC DNA]</scope>
</reference>
<gene>
    <name evidence="10" type="ORF">Cfor_10078</name>
</gene>
<organism evidence="10 11">
    <name type="scientific">Coptotermes formosanus</name>
    <name type="common">Formosan subterranean termite</name>
    <dbReference type="NCBI Taxonomy" id="36987"/>
    <lineage>
        <taxon>Eukaryota</taxon>
        <taxon>Metazoa</taxon>
        <taxon>Ecdysozoa</taxon>
        <taxon>Arthropoda</taxon>
        <taxon>Hexapoda</taxon>
        <taxon>Insecta</taxon>
        <taxon>Pterygota</taxon>
        <taxon>Neoptera</taxon>
        <taxon>Polyneoptera</taxon>
        <taxon>Dictyoptera</taxon>
        <taxon>Blattodea</taxon>
        <taxon>Blattoidea</taxon>
        <taxon>Termitoidae</taxon>
        <taxon>Rhinotermitidae</taxon>
        <taxon>Coptotermes</taxon>
    </lineage>
</organism>
<dbReference type="OrthoDB" id="6019623at2759"/>
<keyword evidence="3" id="KW-0328">Glycosyltransferase</keyword>
<feature type="transmembrane region" description="Helical" evidence="9">
    <location>
        <begin position="552"/>
        <end position="585"/>
    </location>
</feature>
<dbReference type="InterPro" id="IPR018732">
    <property type="entry name" value="Dpy-19/Dpy-19-like"/>
</dbReference>
<name>A0A6L2Q6B8_COPFO</name>
<dbReference type="EMBL" id="BLKM01001624">
    <property type="protein sequence ID" value="GFG40256.1"/>
    <property type="molecule type" value="Genomic_DNA"/>
</dbReference>
<dbReference type="GO" id="GO:0000030">
    <property type="term" value="F:mannosyltransferase activity"/>
    <property type="evidence" value="ECO:0007669"/>
    <property type="project" value="InterPro"/>
</dbReference>
<evidence type="ECO:0000256" key="7">
    <source>
        <dbReference type="ARBA" id="ARBA00023136"/>
    </source>
</evidence>
<evidence type="ECO:0000256" key="8">
    <source>
        <dbReference type="SAM" id="MobiDB-lite"/>
    </source>
</evidence>
<proteinExistence type="inferred from homology"/>
<keyword evidence="5 9" id="KW-0812">Transmembrane</keyword>
<feature type="transmembrane region" description="Helical" evidence="9">
    <location>
        <begin position="339"/>
        <end position="357"/>
    </location>
</feature>
<evidence type="ECO:0008006" key="12">
    <source>
        <dbReference type="Google" id="ProtNLM"/>
    </source>
</evidence>
<dbReference type="AlphaFoldDB" id="A0A6L2Q6B8"/>
<evidence type="ECO:0000256" key="2">
    <source>
        <dbReference type="ARBA" id="ARBA00008744"/>
    </source>
</evidence>
<accession>A0A6L2Q6B8</accession>
<comment type="subcellular location">
    <subcellularLocation>
        <location evidence="1">Membrane</location>
        <topology evidence="1">Multi-pass membrane protein</topology>
    </subcellularLocation>
</comment>
<evidence type="ECO:0000256" key="6">
    <source>
        <dbReference type="ARBA" id="ARBA00022989"/>
    </source>
</evidence>
<dbReference type="FunCoup" id="A0A6L2Q6B8">
    <property type="interactions" value="772"/>
</dbReference>
<comment type="caution">
    <text evidence="10">The sequence shown here is derived from an EMBL/GenBank/DDBJ whole genome shotgun (WGS) entry which is preliminary data.</text>
</comment>
<evidence type="ECO:0000256" key="1">
    <source>
        <dbReference type="ARBA" id="ARBA00004141"/>
    </source>
</evidence>
<evidence type="ECO:0000256" key="4">
    <source>
        <dbReference type="ARBA" id="ARBA00022679"/>
    </source>
</evidence>
<dbReference type="Proteomes" id="UP000502823">
    <property type="component" value="Unassembled WGS sequence"/>
</dbReference>
<dbReference type="Pfam" id="PF10034">
    <property type="entry name" value="Dpy19"/>
    <property type="match status" value="1"/>
</dbReference>
<dbReference type="PANTHER" id="PTHR31488">
    <property type="entry name" value="DPY-19-LIKE 1, LIKE (H. SAPIENS)"/>
    <property type="match status" value="1"/>
</dbReference>
<keyword evidence="6 9" id="KW-1133">Transmembrane helix</keyword>
<sequence length="784" mass="89086">MATKQGSIVEKRKNLSATSTQRKEKSQKASKTYSKVNDVISNTTISEKKNTVFCSLSVVSLGRTNFAMSNMWSEMYCRCSTRDLSYGVLCTWGLFMPARGLLKVVKVWEQCLTSIASSCIFTKTQPFGFACLHVYHVSTMFENDRHFSHLSTLEREMTFRTEMGLYYSYYKTLIDAPTFSDGFHQITHDNLTEYPSVINTLQRFNLYPEVVTGFLYRVMNWLGWATKECWQVERGQGLPPVTSCEGLGEPAYFYLEMVWLCAGFTVILIFLYGVFLSGSVAGGLLAVVCFFYNHSECTRVQWTPPLRESFAYPFCLLQMMCVSVCLRQRESSLSVKPSPVIQLLTVSGSTWLCLILWQFSQFVIATQTIALTAMFIFGGCIFLLWGSYWITFCSSQLGVLQAAISLFGNELLITSILTCLIASVLFVMLTLEPALSQFSCLPRALMLVSLTLLGTVTLKTRLSHALGNKDDGHIINILKSKLTGYRDFHTLLYTCYPEFDFLPTETVWKLTETLLLPAVVLALVAVARYWLANFLSESYLASYIEPEILYNVLQLGAFTVMAGLVMRLKLFFTPQLCIVVSLLASRRYFRFLQTDKVHWAILAVLISGMSVRGIRNISEQRNILGEYSNVPFEELLIWVKSETSPNAVFAGPMPIMANLLLSTRRPVVNHPHYENAGLRERTKKVYSVFSRKSPQEVFRILSHLQVEYVVLEESWCFRESRNGCSMVELWDVEDPANANNPAVCPQLFVRSPAPFHRVFANEAYVVLRLHSQYVELKPLKAYKL</sequence>
<feature type="transmembrane region" description="Helical" evidence="9">
    <location>
        <begin position="369"/>
        <end position="390"/>
    </location>
</feature>
<dbReference type="InParanoid" id="A0A6L2Q6B8"/>
<dbReference type="PANTHER" id="PTHR31488:SF1">
    <property type="entry name" value="C-MANNOSYLTRANSFERASE DPY19L1"/>
    <property type="match status" value="1"/>
</dbReference>
<dbReference type="InterPro" id="IPR047462">
    <property type="entry name" value="Dpy19"/>
</dbReference>
<evidence type="ECO:0000256" key="9">
    <source>
        <dbReference type="SAM" id="Phobius"/>
    </source>
</evidence>
<dbReference type="CDD" id="cd20177">
    <property type="entry name" value="Dpy19"/>
    <property type="match status" value="1"/>
</dbReference>
<feature type="transmembrane region" description="Helical" evidence="9">
    <location>
        <begin position="411"/>
        <end position="429"/>
    </location>
</feature>
<keyword evidence="7 9" id="KW-0472">Membrane</keyword>
<evidence type="ECO:0000313" key="11">
    <source>
        <dbReference type="Proteomes" id="UP000502823"/>
    </source>
</evidence>
<feature type="transmembrane region" description="Helical" evidence="9">
    <location>
        <begin position="514"/>
        <end position="532"/>
    </location>
</feature>
<keyword evidence="11" id="KW-1185">Reference proteome</keyword>
<feature type="region of interest" description="Disordered" evidence="8">
    <location>
        <begin position="1"/>
        <end position="30"/>
    </location>
</feature>
<evidence type="ECO:0000313" key="10">
    <source>
        <dbReference type="EMBL" id="GFG40256.1"/>
    </source>
</evidence>
<evidence type="ECO:0000256" key="5">
    <source>
        <dbReference type="ARBA" id="ARBA00022692"/>
    </source>
</evidence>
<feature type="transmembrane region" description="Helical" evidence="9">
    <location>
        <begin position="257"/>
        <end position="290"/>
    </location>
</feature>
<evidence type="ECO:0000256" key="3">
    <source>
        <dbReference type="ARBA" id="ARBA00022676"/>
    </source>
</evidence>
<protein>
    <recommendedName>
        <fullName evidence="12">C-mannosyltransferase DPY19L1</fullName>
    </recommendedName>
</protein>
<keyword evidence="4" id="KW-0808">Transferase</keyword>